<dbReference type="InterPro" id="IPR001460">
    <property type="entry name" value="PCN-bd_Tpept"/>
</dbReference>
<dbReference type="NCBIfam" id="TIGR02074">
    <property type="entry name" value="PBP_1a_fam"/>
    <property type="match status" value="1"/>
</dbReference>
<keyword evidence="10" id="KW-0645">Protease</keyword>
<evidence type="ECO:0000256" key="9">
    <source>
        <dbReference type="ARBA" id="ARBA00022645"/>
    </source>
</evidence>
<dbReference type="GO" id="GO:0006508">
    <property type="term" value="P:proteolysis"/>
    <property type="evidence" value="ECO:0007669"/>
    <property type="project" value="UniProtKB-KW"/>
</dbReference>
<evidence type="ECO:0000259" key="30">
    <source>
        <dbReference type="Pfam" id="PF00912"/>
    </source>
</evidence>
<comment type="subcellular location">
    <subcellularLocation>
        <location evidence="1">Cell inner membrane</location>
        <topology evidence="1">Single-pass type II membrane protein</topology>
    </subcellularLocation>
</comment>
<evidence type="ECO:0000256" key="21">
    <source>
        <dbReference type="ARBA" id="ARBA00023268"/>
    </source>
</evidence>
<feature type="compositionally biased region" description="Low complexity" evidence="27">
    <location>
        <begin position="822"/>
        <end position="831"/>
    </location>
</feature>
<dbReference type="FunFam" id="1.10.3810.10:FF:000003">
    <property type="entry name" value="Penicillin-binding protein 1a"/>
    <property type="match status" value="1"/>
</dbReference>
<evidence type="ECO:0000256" key="15">
    <source>
        <dbReference type="ARBA" id="ARBA00022960"/>
    </source>
</evidence>
<evidence type="ECO:0000256" key="23">
    <source>
        <dbReference type="ARBA" id="ARBA00034000"/>
    </source>
</evidence>
<evidence type="ECO:0000256" key="5">
    <source>
        <dbReference type="ARBA" id="ARBA00012448"/>
    </source>
</evidence>
<dbReference type="EC" id="3.4.16.4" evidence="5"/>
<dbReference type="PANTHER" id="PTHR32282:SF27">
    <property type="entry name" value="PENICILLIN-BINDING PROTEIN 1A"/>
    <property type="match status" value="1"/>
</dbReference>
<evidence type="ECO:0000256" key="13">
    <source>
        <dbReference type="ARBA" id="ARBA00022692"/>
    </source>
</evidence>
<evidence type="ECO:0000256" key="22">
    <source>
        <dbReference type="ARBA" id="ARBA00023316"/>
    </source>
</evidence>
<keyword evidence="15" id="KW-0133">Cell shape</keyword>
<dbReference type="PANTHER" id="PTHR32282">
    <property type="entry name" value="BINDING PROTEIN TRANSPEPTIDASE, PUTATIVE-RELATED"/>
    <property type="match status" value="1"/>
</dbReference>
<feature type="domain" description="Penicillin-binding protein transpeptidase" evidence="29">
    <location>
        <begin position="417"/>
        <end position="709"/>
    </location>
</feature>
<evidence type="ECO:0000313" key="32">
    <source>
        <dbReference type="EMBL" id="TXL74279.1"/>
    </source>
</evidence>
<dbReference type="GO" id="GO:0008658">
    <property type="term" value="F:penicillin binding"/>
    <property type="evidence" value="ECO:0007669"/>
    <property type="project" value="InterPro"/>
</dbReference>
<evidence type="ECO:0000256" key="4">
    <source>
        <dbReference type="ARBA" id="ARBA00007739"/>
    </source>
</evidence>
<dbReference type="InterPro" id="IPR012338">
    <property type="entry name" value="Beta-lactam/transpept-like"/>
</dbReference>
<dbReference type="EMBL" id="VDUZ01000019">
    <property type="protein sequence ID" value="TXL74279.1"/>
    <property type="molecule type" value="Genomic_DNA"/>
</dbReference>
<dbReference type="Proteomes" id="UP000321638">
    <property type="component" value="Unassembled WGS sequence"/>
</dbReference>
<dbReference type="InterPro" id="IPR036950">
    <property type="entry name" value="PBP_transglycosylase"/>
</dbReference>
<feature type="transmembrane region" description="Helical" evidence="28">
    <location>
        <begin position="12"/>
        <end position="31"/>
    </location>
</feature>
<dbReference type="GO" id="GO:0046677">
    <property type="term" value="P:response to antibiotic"/>
    <property type="evidence" value="ECO:0007669"/>
    <property type="project" value="UniProtKB-KW"/>
</dbReference>
<feature type="region of interest" description="Disordered" evidence="27">
    <location>
        <begin position="772"/>
        <end position="831"/>
    </location>
</feature>
<dbReference type="InterPro" id="IPR050396">
    <property type="entry name" value="Glycosyltr_51/Transpeptidase"/>
</dbReference>
<dbReference type="OrthoDB" id="9766909at2"/>
<dbReference type="InterPro" id="IPR031376">
    <property type="entry name" value="PCB_OB"/>
</dbReference>
<keyword evidence="12" id="KW-0808">Transferase</keyword>
<evidence type="ECO:0000256" key="7">
    <source>
        <dbReference type="ARBA" id="ARBA00022475"/>
    </source>
</evidence>
<comment type="catalytic activity">
    <reaction evidence="23">
        <text>Preferential cleavage: (Ac)2-L-Lys-D-Ala-|-D-Ala. Also transpeptidation of peptidyl-alanyl moieties that are N-acyl substituents of D-alanine.</text>
        <dbReference type="EC" id="3.4.16.4"/>
    </reaction>
</comment>
<evidence type="ECO:0000259" key="29">
    <source>
        <dbReference type="Pfam" id="PF00905"/>
    </source>
</evidence>
<evidence type="ECO:0000256" key="10">
    <source>
        <dbReference type="ARBA" id="ARBA00022670"/>
    </source>
</evidence>
<dbReference type="EC" id="2.4.99.28" evidence="24"/>
<keyword evidence="33" id="KW-1185">Reference proteome</keyword>
<evidence type="ECO:0000256" key="14">
    <source>
        <dbReference type="ARBA" id="ARBA00022801"/>
    </source>
</evidence>
<comment type="catalytic activity">
    <reaction evidence="25">
        <text>[GlcNAc-(1-&gt;4)-Mur2Ac(oyl-L-Ala-gamma-D-Glu-L-Lys-D-Ala-D-Ala)](n)-di-trans,octa-cis-undecaprenyl diphosphate + beta-D-GlcNAc-(1-&gt;4)-Mur2Ac(oyl-L-Ala-gamma-D-Glu-L-Lys-D-Ala-D-Ala)-di-trans,octa-cis-undecaprenyl diphosphate = [GlcNAc-(1-&gt;4)-Mur2Ac(oyl-L-Ala-gamma-D-Glu-L-Lys-D-Ala-D-Ala)](n+1)-di-trans,octa-cis-undecaprenyl diphosphate + di-trans,octa-cis-undecaprenyl diphosphate + H(+)</text>
        <dbReference type="Rhea" id="RHEA:23708"/>
        <dbReference type="Rhea" id="RHEA-COMP:9602"/>
        <dbReference type="Rhea" id="RHEA-COMP:9603"/>
        <dbReference type="ChEBI" id="CHEBI:15378"/>
        <dbReference type="ChEBI" id="CHEBI:58405"/>
        <dbReference type="ChEBI" id="CHEBI:60033"/>
        <dbReference type="ChEBI" id="CHEBI:78435"/>
        <dbReference type="EC" id="2.4.99.28"/>
    </reaction>
</comment>
<evidence type="ECO:0000256" key="3">
    <source>
        <dbReference type="ARBA" id="ARBA00007090"/>
    </source>
</evidence>
<protein>
    <recommendedName>
        <fullName evidence="6">Penicillin-binding protein 1A</fullName>
        <ecNumber evidence="24">2.4.99.28</ecNumber>
        <ecNumber evidence="5">3.4.16.4</ecNumber>
    </recommendedName>
</protein>
<evidence type="ECO:0000256" key="17">
    <source>
        <dbReference type="ARBA" id="ARBA00022984"/>
    </source>
</evidence>
<keyword evidence="13 28" id="KW-0812">Transmembrane</keyword>
<accession>A0A5C8PLX5</accession>
<dbReference type="AlphaFoldDB" id="A0A5C8PLX5"/>
<evidence type="ECO:0000256" key="8">
    <source>
        <dbReference type="ARBA" id="ARBA00022519"/>
    </source>
</evidence>
<keyword evidence="14" id="KW-0378">Hydrolase</keyword>
<organism evidence="32 33">
    <name type="scientific">Vineibacter terrae</name>
    <dbReference type="NCBI Taxonomy" id="2586908"/>
    <lineage>
        <taxon>Bacteria</taxon>
        <taxon>Pseudomonadati</taxon>
        <taxon>Pseudomonadota</taxon>
        <taxon>Alphaproteobacteria</taxon>
        <taxon>Hyphomicrobiales</taxon>
        <taxon>Vineibacter</taxon>
    </lineage>
</organism>
<gene>
    <name evidence="32" type="ORF">FHP25_17480</name>
</gene>
<comment type="pathway">
    <text evidence="26">Glycan biosynthesis.</text>
</comment>
<comment type="caution">
    <text evidence="32">The sequence shown here is derived from an EMBL/GenBank/DDBJ whole genome shotgun (WGS) entry which is preliminary data.</text>
</comment>
<reference evidence="32 33" key="1">
    <citation type="submission" date="2019-06" db="EMBL/GenBank/DDBJ databases">
        <title>New taxonomy in bacterial strain CC-CFT640, isolated from vineyard.</title>
        <authorList>
            <person name="Lin S.-Y."/>
            <person name="Tsai C.-F."/>
            <person name="Young C.-C."/>
        </authorList>
    </citation>
    <scope>NUCLEOTIDE SEQUENCE [LARGE SCALE GENOMIC DNA]</scope>
    <source>
        <strain evidence="32 33">CC-CFT640</strain>
    </source>
</reference>
<dbReference type="InterPro" id="IPR023346">
    <property type="entry name" value="Lysozyme-like_dom_sf"/>
</dbReference>
<evidence type="ECO:0000256" key="24">
    <source>
        <dbReference type="ARBA" id="ARBA00044770"/>
    </source>
</evidence>
<comment type="similarity">
    <text evidence="3">In the C-terminal section; belongs to the transpeptidase family.</text>
</comment>
<keyword evidence="11" id="KW-0328">Glycosyltransferase</keyword>
<dbReference type="GO" id="GO:0009252">
    <property type="term" value="P:peptidoglycan biosynthetic process"/>
    <property type="evidence" value="ECO:0007669"/>
    <property type="project" value="UniProtKB-UniPathway"/>
</dbReference>
<evidence type="ECO:0000256" key="26">
    <source>
        <dbReference type="ARBA" id="ARBA00060592"/>
    </source>
</evidence>
<dbReference type="GO" id="GO:0005886">
    <property type="term" value="C:plasma membrane"/>
    <property type="evidence" value="ECO:0007669"/>
    <property type="project" value="UniProtKB-SubCell"/>
</dbReference>
<feature type="compositionally biased region" description="Pro residues" evidence="27">
    <location>
        <begin position="808"/>
        <end position="817"/>
    </location>
</feature>
<evidence type="ECO:0000256" key="28">
    <source>
        <dbReference type="SAM" id="Phobius"/>
    </source>
</evidence>
<keyword evidence="20" id="KW-0046">Antibiotic resistance</keyword>
<keyword evidence="9" id="KW-0121">Carboxypeptidase</keyword>
<evidence type="ECO:0000256" key="11">
    <source>
        <dbReference type="ARBA" id="ARBA00022676"/>
    </source>
</evidence>
<dbReference type="Gene3D" id="3.40.710.10">
    <property type="entry name" value="DD-peptidase/beta-lactamase superfamily"/>
    <property type="match status" value="2"/>
</dbReference>
<keyword evidence="22" id="KW-0961">Cell wall biogenesis/degradation</keyword>
<sequence length="831" mass="90773">MVLAFLKWVLRLGFAGLVLAVAGTAGIYYYFAPGLPDHKQLIDYQPPMTTRLYTGDGRLLAEYAREKRAFVPAAEMPKRLIYAFVAAEDQRFFWHPGIDPIGITRAIFTNLQHPGRRPEGASGITQQVAKNFLVGSETTIQRKIREAILAFRIEAAFSKERILELYLNQIYLGSGNYGVAAAALNYFNKSLDELSLSEMAYLAALPRSPNRYSITRNPTLAHDRRNYVLGRMYEDGYITAEEMAAAKDEQLTLRKRAAPEFAQAEFFTEEARRNLLAAYGEKGVYEGGLTVRTSVDFETQRVADQALREGLVDYDRRHGWRGVKDKLPSIDNWQHDLARHLEKTPFTGLKTWRPAVVLGYTNAGARIGLQGGEEGIIPHGDMAGRVRPVSAGDIVAVEPRAKPAGTYSLRQIPEVDGAVVVMDVQTGRILAMSGGWSYQRSQYNRATQAQRQPGSSFKPFVYLAALNAGMTPSTLILDAPIELPGGPGQAPWRPQNYGGGSAGGPMTLRQGLEQSRNLMTVRMARAIGMDKVAAVAKKFGVDEDLKPYLPMALGAGETTLLRMTTAYAMLANGARQITPSLIDRVQDRDGHTIFRHDPRTCMSCGGPGSAADQIPTVVDRRQPFFDSASTYQVVHLMQGVTTRGTAARLAKLGRPIAGKTGTTNDSRDVWFIGATPELVIGVFVGFDDPKPLGGRETGGSVAVPIYEKIARQLYKDKAPTPFRIPPGVRLMRVNLADGQPAPGDPSAIWEAFKPGTEPTGYDYHVVDGMTRFRPGGAPAPQGEEPVDPNAMMPPVWSVDPSADSGDPAVPPGVIPPPRTRRPTLTGTGETY</sequence>
<proteinExistence type="inferred from homology"/>
<evidence type="ECO:0000256" key="1">
    <source>
        <dbReference type="ARBA" id="ARBA00004249"/>
    </source>
</evidence>
<dbReference type="InterPro" id="IPR001264">
    <property type="entry name" value="Glyco_trans_51"/>
</dbReference>
<dbReference type="Pfam" id="PF00905">
    <property type="entry name" value="Transpeptidase"/>
    <property type="match status" value="1"/>
</dbReference>
<feature type="compositionally biased region" description="Low complexity" evidence="27">
    <location>
        <begin position="774"/>
        <end position="783"/>
    </location>
</feature>
<keyword evidence="18 28" id="KW-1133">Transmembrane helix</keyword>
<comment type="similarity">
    <text evidence="4">In the N-terminal section; belongs to the glycosyltransferase 51 family.</text>
</comment>
<dbReference type="Pfam" id="PF17092">
    <property type="entry name" value="PCB_OB"/>
    <property type="match status" value="1"/>
</dbReference>
<dbReference type="GO" id="GO:0008360">
    <property type="term" value="P:regulation of cell shape"/>
    <property type="evidence" value="ECO:0007669"/>
    <property type="project" value="UniProtKB-KW"/>
</dbReference>
<evidence type="ECO:0000256" key="12">
    <source>
        <dbReference type="ARBA" id="ARBA00022679"/>
    </source>
</evidence>
<dbReference type="GO" id="GO:0008955">
    <property type="term" value="F:peptidoglycan glycosyltransferase activity"/>
    <property type="evidence" value="ECO:0007669"/>
    <property type="project" value="UniProtKB-EC"/>
</dbReference>
<evidence type="ECO:0000313" key="33">
    <source>
        <dbReference type="Proteomes" id="UP000321638"/>
    </source>
</evidence>
<dbReference type="SUPFAM" id="SSF56601">
    <property type="entry name" value="beta-lactamase/transpeptidase-like"/>
    <property type="match status" value="1"/>
</dbReference>
<evidence type="ECO:0000256" key="27">
    <source>
        <dbReference type="SAM" id="MobiDB-lite"/>
    </source>
</evidence>
<evidence type="ECO:0000259" key="31">
    <source>
        <dbReference type="Pfam" id="PF17092"/>
    </source>
</evidence>
<evidence type="ECO:0000256" key="18">
    <source>
        <dbReference type="ARBA" id="ARBA00022989"/>
    </source>
</evidence>
<keyword evidence="21" id="KW-0511">Multifunctional enzyme</keyword>
<keyword evidence="16" id="KW-0735">Signal-anchor</keyword>
<comment type="pathway">
    <text evidence="2">Cell wall biogenesis; peptidoglycan biosynthesis.</text>
</comment>
<evidence type="ECO:0000256" key="16">
    <source>
        <dbReference type="ARBA" id="ARBA00022968"/>
    </source>
</evidence>
<evidence type="ECO:0000256" key="19">
    <source>
        <dbReference type="ARBA" id="ARBA00023136"/>
    </source>
</evidence>
<keyword evidence="7" id="KW-1003">Cell membrane</keyword>
<feature type="domain" description="Glycosyl transferase family 51" evidence="30">
    <location>
        <begin position="57"/>
        <end position="232"/>
    </location>
</feature>
<dbReference type="GO" id="GO:0071555">
    <property type="term" value="P:cell wall organization"/>
    <property type="evidence" value="ECO:0007669"/>
    <property type="project" value="UniProtKB-KW"/>
</dbReference>
<dbReference type="GO" id="GO:0030288">
    <property type="term" value="C:outer membrane-bounded periplasmic space"/>
    <property type="evidence" value="ECO:0007669"/>
    <property type="project" value="TreeGrafter"/>
</dbReference>
<keyword evidence="17" id="KW-0573">Peptidoglycan synthesis</keyword>
<keyword evidence="8" id="KW-0997">Cell inner membrane</keyword>
<dbReference type="RefSeq" id="WP_147848242.1">
    <property type="nucleotide sequence ID" value="NZ_VDUZ01000019.1"/>
</dbReference>
<dbReference type="UniPathway" id="UPA00219"/>
<evidence type="ECO:0000256" key="6">
    <source>
        <dbReference type="ARBA" id="ARBA00018638"/>
    </source>
</evidence>
<dbReference type="GO" id="GO:0009002">
    <property type="term" value="F:serine-type D-Ala-D-Ala carboxypeptidase activity"/>
    <property type="evidence" value="ECO:0007669"/>
    <property type="project" value="UniProtKB-EC"/>
</dbReference>
<name>A0A5C8PLX5_9HYPH</name>
<keyword evidence="19 28" id="KW-0472">Membrane</keyword>
<evidence type="ECO:0000256" key="2">
    <source>
        <dbReference type="ARBA" id="ARBA00004752"/>
    </source>
</evidence>
<evidence type="ECO:0000256" key="20">
    <source>
        <dbReference type="ARBA" id="ARBA00023251"/>
    </source>
</evidence>
<dbReference type="Gene3D" id="1.10.3810.10">
    <property type="entry name" value="Biosynthetic peptidoglycan transglycosylase-like"/>
    <property type="match status" value="1"/>
</dbReference>
<dbReference type="SUPFAM" id="SSF53955">
    <property type="entry name" value="Lysozyme-like"/>
    <property type="match status" value="1"/>
</dbReference>
<dbReference type="Pfam" id="PF00912">
    <property type="entry name" value="Transgly"/>
    <property type="match status" value="1"/>
</dbReference>
<feature type="domain" description="Penicillin-binding protein OB-like" evidence="31">
    <location>
        <begin position="320"/>
        <end position="415"/>
    </location>
</feature>
<evidence type="ECO:0000256" key="25">
    <source>
        <dbReference type="ARBA" id="ARBA00049902"/>
    </source>
</evidence>